<feature type="region of interest" description="Disordered" evidence="1">
    <location>
        <begin position="439"/>
        <end position="577"/>
    </location>
</feature>
<keyword evidence="2" id="KW-0732">Signal</keyword>
<feature type="compositionally biased region" description="Basic and acidic residues" evidence="1">
    <location>
        <begin position="476"/>
        <end position="497"/>
    </location>
</feature>
<feature type="compositionally biased region" description="Basic and acidic residues" evidence="1">
    <location>
        <begin position="450"/>
        <end position="460"/>
    </location>
</feature>
<proteinExistence type="predicted"/>
<protein>
    <submittedName>
        <fullName evidence="3">Uncharacterized protein</fullName>
    </submittedName>
</protein>
<feature type="compositionally biased region" description="Polar residues" evidence="1">
    <location>
        <begin position="512"/>
        <end position="559"/>
    </location>
</feature>
<accession>A0ABQ9HAC0</accession>
<evidence type="ECO:0000256" key="1">
    <source>
        <dbReference type="SAM" id="MobiDB-lite"/>
    </source>
</evidence>
<name>A0ABQ9HAC0_9NEOP</name>
<gene>
    <name evidence="3" type="ORF">PR048_017699</name>
</gene>
<keyword evidence="4" id="KW-1185">Reference proteome</keyword>
<dbReference type="EMBL" id="JARBHB010000006">
    <property type="protein sequence ID" value="KAJ8881225.1"/>
    <property type="molecule type" value="Genomic_DNA"/>
</dbReference>
<sequence>MGCALFLTISRFWVLRFLSVKIGGRPERAALAQCPSTFHLRRANATFDLGLFTFRAIARLDSPQSRPYQSPIALYLVPSPCQLVLHRPAAYGGHTSTRVYNPSERCGRTRSNRIVAGCETIRNVPRIHQRVRVSTQRRVDACVRVLLQGILNISFSTDDKPGYFPCSSFCSRSSVSVNADDFQSHQHRFDSKRNEYVCYSSLIVTSYYEIVGSNPRHSLSMRGAIARIDNTRLVHAGFPQQCTHSGSAALPLICLMKLHELPLPRLPALITNSERAVCINIRVVAYDYSPLMSEYRTQKVHGSGTAALSRTPTTRSEREKLCLTPWQHHRILNNTEVKQPSITANSSRRLQQDGVTGHQDVGTLTRWERYLTTASTDLRLANPDLRDIVSMPSDDVLGAKDVMDRDGNTARLERRSDEALEVRVSVARIAPSLLGLGRAAPSHSRIVQQQREHQATDRQRKISGRPTETKTQGNVDLKKETSSWRKNQEVLGRKKEEDEPESMAPPAHASNMALQTCSMSEQAPGNPLSSGQSSKQRISPQHARSQSSAVNQRAGSPSSKEPARQFASVYLSKDCSQ</sequence>
<dbReference type="Proteomes" id="UP001159363">
    <property type="component" value="Chromosome 5"/>
</dbReference>
<organism evidence="3 4">
    <name type="scientific">Dryococelus australis</name>
    <dbReference type="NCBI Taxonomy" id="614101"/>
    <lineage>
        <taxon>Eukaryota</taxon>
        <taxon>Metazoa</taxon>
        <taxon>Ecdysozoa</taxon>
        <taxon>Arthropoda</taxon>
        <taxon>Hexapoda</taxon>
        <taxon>Insecta</taxon>
        <taxon>Pterygota</taxon>
        <taxon>Neoptera</taxon>
        <taxon>Polyneoptera</taxon>
        <taxon>Phasmatodea</taxon>
        <taxon>Verophasmatodea</taxon>
        <taxon>Anareolatae</taxon>
        <taxon>Phasmatidae</taxon>
        <taxon>Eurycanthinae</taxon>
        <taxon>Dryococelus</taxon>
    </lineage>
</organism>
<feature type="signal peptide" evidence="2">
    <location>
        <begin position="1"/>
        <end position="19"/>
    </location>
</feature>
<evidence type="ECO:0000313" key="4">
    <source>
        <dbReference type="Proteomes" id="UP001159363"/>
    </source>
</evidence>
<reference evidence="3 4" key="1">
    <citation type="submission" date="2023-02" db="EMBL/GenBank/DDBJ databases">
        <title>LHISI_Scaffold_Assembly.</title>
        <authorList>
            <person name="Stuart O.P."/>
            <person name="Cleave R."/>
            <person name="Magrath M.J.L."/>
            <person name="Mikheyev A.S."/>
        </authorList>
    </citation>
    <scope>NUCLEOTIDE SEQUENCE [LARGE SCALE GENOMIC DNA]</scope>
    <source>
        <strain evidence="3">Daus_M_001</strain>
        <tissue evidence="3">Leg muscle</tissue>
    </source>
</reference>
<comment type="caution">
    <text evidence="3">The sequence shown here is derived from an EMBL/GenBank/DDBJ whole genome shotgun (WGS) entry which is preliminary data.</text>
</comment>
<evidence type="ECO:0000256" key="2">
    <source>
        <dbReference type="SAM" id="SignalP"/>
    </source>
</evidence>
<evidence type="ECO:0000313" key="3">
    <source>
        <dbReference type="EMBL" id="KAJ8881225.1"/>
    </source>
</evidence>
<feature type="chain" id="PRO_5047009768" evidence="2">
    <location>
        <begin position="20"/>
        <end position="577"/>
    </location>
</feature>